<keyword evidence="1" id="KW-0175">Coiled coil</keyword>
<evidence type="ECO:0000313" key="3">
    <source>
        <dbReference type="EMBL" id="OMJ87999.1"/>
    </source>
</evidence>
<evidence type="ECO:0000313" key="4">
    <source>
        <dbReference type="Proteomes" id="UP000187209"/>
    </source>
</evidence>
<sequence length="187" mass="21685">MLNCSILTPAFAISSYDYNTIVSQCAENLGVNTNDFELYALVPLREVEYPQNAVIKLKRCNFSLSKIEEMLNQREQLFQQLQKSRDALSSYSERLQDKKEPVVDEKITRKISKLEEDNKKLRQLLKTQLDNAENLRLATQRTVENLREEFDLLVRELLNVKKAKEKIEETPKTEKKPAVPKLKIGAN</sequence>
<gene>
    <name evidence="3" type="ORF">SteCoe_10153</name>
</gene>
<protein>
    <submittedName>
        <fullName evidence="3">Uncharacterized protein</fullName>
    </submittedName>
</protein>
<accession>A0A1R2CG48</accession>
<dbReference type="AlphaFoldDB" id="A0A1R2CG48"/>
<evidence type="ECO:0000256" key="1">
    <source>
        <dbReference type="SAM" id="Coils"/>
    </source>
</evidence>
<feature type="coiled-coil region" evidence="1">
    <location>
        <begin position="64"/>
        <end position="163"/>
    </location>
</feature>
<dbReference type="Proteomes" id="UP000187209">
    <property type="component" value="Unassembled WGS sequence"/>
</dbReference>
<reference evidence="3 4" key="1">
    <citation type="submission" date="2016-11" db="EMBL/GenBank/DDBJ databases">
        <title>The macronuclear genome of Stentor coeruleus: a giant cell with tiny introns.</title>
        <authorList>
            <person name="Slabodnick M."/>
            <person name="Ruby J.G."/>
            <person name="Reiff S.B."/>
            <person name="Swart E.C."/>
            <person name="Gosai S."/>
            <person name="Prabakaran S."/>
            <person name="Witkowska E."/>
            <person name="Larue G.E."/>
            <person name="Fisher S."/>
            <person name="Freeman R.M."/>
            <person name="Gunawardena J."/>
            <person name="Chu W."/>
            <person name="Stover N.A."/>
            <person name="Gregory B.D."/>
            <person name="Nowacki M."/>
            <person name="Derisi J."/>
            <person name="Roy S.W."/>
            <person name="Marshall W.F."/>
            <person name="Sood P."/>
        </authorList>
    </citation>
    <scope>NUCLEOTIDE SEQUENCE [LARGE SCALE GENOMIC DNA]</scope>
    <source>
        <strain evidence="3">WM001</strain>
    </source>
</reference>
<proteinExistence type="predicted"/>
<feature type="region of interest" description="Disordered" evidence="2">
    <location>
        <begin position="165"/>
        <end position="187"/>
    </location>
</feature>
<keyword evidence="4" id="KW-1185">Reference proteome</keyword>
<organism evidence="3 4">
    <name type="scientific">Stentor coeruleus</name>
    <dbReference type="NCBI Taxonomy" id="5963"/>
    <lineage>
        <taxon>Eukaryota</taxon>
        <taxon>Sar</taxon>
        <taxon>Alveolata</taxon>
        <taxon>Ciliophora</taxon>
        <taxon>Postciliodesmatophora</taxon>
        <taxon>Heterotrichea</taxon>
        <taxon>Heterotrichida</taxon>
        <taxon>Stentoridae</taxon>
        <taxon>Stentor</taxon>
    </lineage>
</organism>
<dbReference type="OrthoDB" id="312417at2759"/>
<comment type="caution">
    <text evidence="3">The sequence shown here is derived from an EMBL/GenBank/DDBJ whole genome shotgun (WGS) entry which is preliminary data.</text>
</comment>
<name>A0A1R2CG48_9CILI</name>
<feature type="compositionally biased region" description="Basic and acidic residues" evidence="2">
    <location>
        <begin position="165"/>
        <end position="177"/>
    </location>
</feature>
<evidence type="ECO:0000256" key="2">
    <source>
        <dbReference type="SAM" id="MobiDB-lite"/>
    </source>
</evidence>
<dbReference type="EMBL" id="MPUH01000162">
    <property type="protein sequence ID" value="OMJ87999.1"/>
    <property type="molecule type" value="Genomic_DNA"/>
</dbReference>